<organism evidence="2 3">
    <name type="scientific">Hohenbuehelia grisea</name>
    <dbReference type="NCBI Taxonomy" id="104357"/>
    <lineage>
        <taxon>Eukaryota</taxon>
        <taxon>Fungi</taxon>
        <taxon>Dikarya</taxon>
        <taxon>Basidiomycota</taxon>
        <taxon>Agaricomycotina</taxon>
        <taxon>Agaricomycetes</taxon>
        <taxon>Agaricomycetidae</taxon>
        <taxon>Agaricales</taxon>
        <taxon>Pleurotineae</taxon>
        <taxon>Pleurotaceae</taxon>
        <taxon>Hohenbuehelia</taxon>
    </lineage>
</organism>
<reference evidence="3" key="1">
    <citation type="submission" date="2024-06" db="EMBL/GenBank/DDBJ databases">
        <title>Multi-omics analyses provide insights into the biosynthesis of the anticancer antibiotic pleurotin in Hohenbuehelia grisea.</title>
        <authorList>
            <person name="Weaver J.A."/>
            <person name="Alberti F."/>
        </authorList>
    </citation>
    <scope>NUCLEOTIDE SEQUENCE [LARGE SCALE GENOMIC DNA]</scope>
    <source>
        <strain evidence="3">T-177</strain>
    </source>
</reference>
<dbReference type="Proteomes" id="UP001556367">
    <property type="component" value="Unassembled WGS sequence"/>
</dbReference>
<evidence type="ECO:0000313" key="2">
    <source>
        <dbReference type="EMBL" id="KAL0958945.1"/>
    </source>
</evidence>
<feature type="compositionally biased region" description="Low complexity" evidence="1">
    <location>
        <begin position="74"/>
        <end position="85"/>
    </location>
</feature>
<protein>
    <submittedName>
        <fullName evidence="2">Uncharacterized protein</fullName>
    </submittedName>
</protein>
<gene>
    <name evidence="2" type="ORF">HGRIS_014258</name>
</gene>
<dbReference type="EMBL" id="JASNQZ010000003">
    <property type="protein sequence ID" value="KAL0958945.1"/>
    <property type="molecule type" value="Genomic_DNA"/>
</dbReference>
<evidence type="ECO:0000256" key="1">
    <source>
        <dbReference type="SAM" id="MobiDB-lite"/>
    </source>
</evidence>
<proteinExistence type="predicted"/>
<comment type="caution">
    <text evidence="2">The sequence shown here is derived from an EMBL/GenBank/DDBJ whole genome shotgun (WGS) entry which is preliminary data.</text>
</comment>
<feature type="compositionally biased region" description="Basic and acidic residues" evidence="1">
    <location>
        <begin position="22"/>
        <end position="37"/>
    </location>
</feature>
<feature type="region of interest" description="Disordered" evidence="1">
    <location>
        <begin position="1"/>
        <end position="55"/>
    </location>
</feature>
<sequence>MQDPYAAFARSPMSSASGTLATEHDEQASHIPELDRPKLKKISKQRHKALDRHSSRLRPIVAVRIKNRYTTRVSSSPASSASNAVAERDEESHRPDPVRIALEEDLKKQHTALDHLSSRLGTVIQALHALGVSAMSLRFESHICKSQPTYEYFLENPS</sequence>
<feature type="compositionally biased region" description="Basic and acidic residues" evidence="1">
    <location>
        <begin position="86"/>
        <end position="96"/>
    </location>
</feature>
<name>A0ABR3JUT6_9AGAR</name>
<evidence type="ECO:0000313" key="3">
    <source>
        <dbReference type="Proteomes" id="UP001556367"/>
    </source>
</evidence>
<feature type="compositionally biased region" description="Basic residues" evidence="1">
    <location>
        <begin position="38"/>
        <end position="50"/>
    </location>
</feature>
<feature type="region of interest" description="Disordered" evidence="1">
    <location>
        <begin position="71"/>
        <end position="96"/>
    </location>
</feature>
<accession>A0ABR3JUT6</accession>
<keyword evidence="3" id="KW-1185">Reference proteome</keyword>